<accession>A0AAW8GE22</accession>
<dbReference type="Proteomes" id="UP001234354">
    <property type="component" value="Unassembled WGS sequence"/>
</dbReference>
<evidence type="ECO:0000313" key="1">
    <source>
        <dbReference type="EMBL" id="MDQ1120689.1"/>
    </source>
</evidence>
<dbReference type="AlphaFoldDB" id="A0AAW8GE22"/>
<protein>
    <submittedName>
        <fullName evidence="1">Uncharacterized protein</fullName>
    </submittedName>
</protein>
<proteinExistence type="predicted"/>
<dbReference type="EMBL" id="JAUTBB010000001">
    <property type="protein sequence ID" value="MDQ1120689.1"/>
    <property type="molecule type" value="Genomic_DNA"/>
</dbReference>
<gene>
    <name evidence="1" type="ORF">QE383_002997</name>
</gene>
<sequence length="117" mass="12872">MYADLFFDFPGASNIVDAASRAYSAIGVKDFVQRESENYIEGVYFTAESGDAQIEIAMVDDEDAGDLRFWLSLDSSLEGAPFERLVECLAKGQLLSAGAKVARVYDFGKKTMKMVGY</sequence>
<organism evidence="1 2">
    <name type="scientific">Pseudoxanthomonas winnipegensis</name>
    <dbReference type="NCBI Taxonomy" id="2480810"/>
    <lineage>
        <taxon>Bacteria</taxon>
        <taxon>Pseudomonadati</taxon>
        <taxon>Pseudomonadota</taxon>
        <taxon>Gammaproteobacteria</taxon>
        <taxon>Lysobacterales</taxon>
        <taxon>Lysobacteraceae</taxon>
        <taxon>Pseudoxanthomonas</taxon>
    </lineage>
</organism>
<reference evidence="1" key="1">
    <citation type="submission" date="2023-07" db="EMBL/GenBank/DDBJ databases">
        <title>Functional and genomic diversity of the sorghum phyllosphere microbiome.</title>
        <authorList>
            <person name="Shade A."/>
        </authorList>
    </citation>
    <scope>NUCLEOTIDE SEQUENCE</scope>
    <source>
        <strain evidence="1">SORGH_AS_0908</strain>
    </source>
</reference>
<dbReference type="RefSeq" id="WP_307184081.1">
    <property type="nucleotide sequence ID" value="NZ_JAUTBB010000001.1"/>
</dbReference>
<evidence type="ECO:0000313" key="2">
    <source>
        <dbReference type="Proteomes" id="UP001234354"/>
    </source>
</evidence>
<name>A0AAW8GE22_9GAMM</name>
<comment type="caution">
    <text evidence="1">The sequence shown here is derived from an EMBL/GenBank/DDBJ whole genome shotgun (WGS) entry which is preliminary data.</text>
</comment>